<evidence type="ECO:0000313" key="6">
    <source>
        <dbReference type="EMBL" id="AQQ15920.1"/>
    </source>
</evidence>
<keyword evidence="7" id="KW-1185">Reference proteome</keyword>
<keyword evidence="4" id="KW-0285">Flavoprotein</keyword>
<dbReference type="SUPFAM" id="SSF52467">
    <property type="entry name" value="DHS-like NAD/FAD-binding domain"/>
    <property type="match status" value="1"/>
</dbReference>
<dbReference type="Pfam" id="PF01012">
    <property type="entry name" value="ETF"/>
    <property type="match status" value="1"/>
</dbReference>
<evidence type="ECO:0000256" key="3">
    <source>
        <dbReference type="ARBA" id="ARBA00025649"/>
    </source>
</evidence>
<dbReference type="AlphaFoldDB" id="A0A1Q2HYQ3"/>
<dbReference type="Gene3D" id="3.40.50.1220">
    <property type="entry name" value="TPP-binding domain"/>
    <property type="match status" value="1"/>
</dbReference>
<evidence type="ECO:0000256" key="2">
    <source>
        <dbReference type="ARBA" id="ARBA00011355"/>
    </source>
</evidence>
<dbReference type="InterPro" id="IPR014731">
    <property type="entry name" value="ETF_asu_C"/>
</dbReference>
<dbReference type="GO" id="GO:0050660">
    <property type="term" value="F:flavin adenine dinucleotide binding"/>
    <property type="evidence" value="ECO:0007669"/>
    <property type="project" value="InterPro"/>
</dbReference>
<dbReference type="PIRSF" id="PIRSF000089">
    <property type="entry name" value="Electra_flavoP_a"/>
    <property type="match status" value="1"/>
</dbReference>
<feature type="binding site" evidence="4">
    <location>
        <position position="282"/>
    </location>
    <ligand>
        <name>FAD</name>
        <dbReference type="ChEBI" id="CHEBI:57692"/>
    </ligand>
</feature>
<keyword evidence="4" id="KW-0274">FAD</keyword>
<comment type="subunit">
    <text evidence="2">Heterodimer of an alpha and a beta subunit.</text>
</comment>
<dbReference type="GO" id="GO:0009055">
    <property type="term" value="F:electron transfer activity"/>
    <property type="evidence" value="ECO:0007669"/>
    <property type="project" value="InterPro"/>
</dbReference>
<dbReference type="KEGG" id="cgv:CGLAU_09855"/>
<comment type="cofactor">
    <cofactor evidence="4">
        <name>FAD</name>
        <dbReference type="ChEBI" id="CHEBI:57692"/>
    </cofactor>
    <text evidence="4">Binds 1 FAD per dimer.</text>
</comment>
<protein>
    <submittedName>
        <fullName evidence="6">Electron transfer flavoprotein subunit alpha</fullName>
    </submittedName>
</protein>
<comment type="similarity">
    <text evidence="1">Belongs to the ETF alpha-subunit/FixB family.</text>
</comment>
<evidence type="ECO:0000313" key="7">
    <source>
        <dbReference type="Proteomes" id="UP000217209"/>
    </source>
</evidence>
<dbReference type="InterPro" id="IPR014730">
    <property type="entry name" value="ETF_a/b_N"/>
</dbReference>
<dbReference type="InterPro" id="IPR014729">
    <property type="entry name" value="Rossmann-like_a/b/a_fold"/>
</dbReference>
<dbReference type="PANTHER" id="PTHR43153">
    <property type="entry name" value="ELECTRON TRANSFER FLAVOPROTEIN ALPHA"/>
    <property type="match status" value="1"/>
</dbReference>
<feature type="binding site" evidence="4">
    <location>
        <begin position="244"/>
        <end position="248"/>
    </location>
    <ligand>
        <name>FAD</name>
        <dbReference type="ChEBI" id="CHEBI:57692"/>
    </ligand>
</feature>
<dbReference type="GO" id="GO:0033539">
    <property type="term" value="P:fatty acid beta-oxidation using acyl-CoA dehydrogenase"/>
    <property type="evidence" value="ECO:0007669"/>
    <property type="project" value="TreeGrafter"/>
</dbReference>
<organism evidence="6 7">
    <name type="scientific">Corynebacterium glaucum</name>
    <dbReference type="NCBI Taxonomy" id="187491"/>
    <lineage>
        <taxon>Bacteria</taxon>
        <taxon>Bacillati</taxon>
        <taxon>Actinomycetota</taxon>
        <taxon>Actinomycetes</taxon>
        <taxon>Mycobacteriales</taxon>
        <taxon>Corynebacteriaceae</taxon>
        <taxon>Corynebacterium</taxon>
    </lineage>
</organism>
<dbReference type="OrthoDB" id="9770286at2"/>
<gene>
    <name evidence="6" type="primary">etfA</name>
    <name evidence="6" type="ORF">CGLAU_09855</name>
</gene>
<dbReference type="EMBL" id="CP019688">
    <property type="protein sequence ID" value="AQQ15920.1"/>
    <property type="molecule type" value="Genomic_DNA"/>
</dbReference>
<feature type="binding site" evidence="4">
    <location>
        <begin position="261"/>
        <end position="268"/>
    </location>
    <ligand>
        <name>FAD</name>
        <dbReference type="ChEBI" id="CHEBI:57692"/>
    </ligand>
</feature>
<dbReference type="InterPro" id="IPR001308">
    <property type="entry name" value="ETF_a/FixB"/>
</dbReference>
<dbReference type="Gene3D" id="3.40.50.620">
    <property type="entry name" value="HUPs"/>
    <property type="match status" value="1"/>
</dbReference>
<evidence type="ECO:0000256" key="4">
    <source>
        <dbReference type="PIRSR" id="PIRSR000089-1"/>
    </source>
</evidence>
<dbReference type="InterPro" id="IPR029035">
    <property type="entry name" value="DHS-like_NAD/FAD-binding_dom"/>
</dbReference>
<dbReference type="SUPFAM" id="SSF52402">
    <property type="entry name" value="Adenine nucleotide alpha hydrolases-like"/>
    <property type="match status" value="1"/>
</dbReference>
<dbReference type="PANTHER" id="PTHR43153:SF1">
    <property type="entry name" value="ELECTRON TRANSFER FLAVOPROTEIN SUBUNIT ALPHA, MITOCHONDRIAL"/>
    <property type="match status" value="1"/>
</dbReference>
<feature type="binding site" evidence="4">
    <location>
        <begin position="300"/>
        <end position="301"/>
    </location>
    <ligand>
        <name>FAD</name>
        <dbReference type="ChEBI" id="CHEBI:57692"/>
    </ligand>
</feature>
<sequence>MSATVLVILDAGHDGLAPTAAELIGAASAIGTPAVVTDSREHAEELGQLGAAQVLVAPWPSDAQTLPLVDAAEAAFNQLNPVAVVCAHTVRGRDVAARLAVRLRRALLTDVTGIRRDTEGIVTDHSNYGGAFSTVGAATHLSPVVTVRVGAVEARAEAATPEVIDLEVESSGKRFAEVKEVSPIERESSRPELATADKVVAGGVSLGDEDMFEELVGGLADALGAAVGATRSAVDEGQVPYEAQIGQTGVMVSPKLYIGVGISGAVQHLVGMQTSDVIVAINSDEDAPIFEISDFGIIGDIFDLVPEIITEIESRKDASEAGK</sequence>
<name>A0A1Q2HYQ3_9CORY</name>
<evidence type="ECO:0000256" key="1">
    <source>
        <dbReference type="ARBA" id="ARBA00005817"/>
    </source>
</evidence>
<reference evidence="6 7" key="1">
    <citation type="submission" date="2016-12" db="EMBL/GenBank/DDBJ databases">
        <authorList>
            <person name="Song W.-J."/>
            <person name="Kurnit D.M."/>
        </authorList>
    </citation>
    <scope>NUCLEOTIDE SEQUENCE [LARGE SCALE GENOMIC DNA]</scope>
    <source>
        <strain evidence="6 7">DSM 30827</strain>
    </source>
</reference>
<evidence type="ECO:0000259" key="5">
    <source>
        <dbReference type="SMART" id="SM00893"/>
    </source>
</evidence>
<comment type="function">
    <text evidence="3">The electron transfer flavoprotein serves as a specific electron acceptor for other dehydrogenases. It transfers the electrons to the main respiratory chain via ETF-ubiquinone oxidoreductase (ETF dehydrogenase).</text>
</comment>
<dbReference type="RefSeq" id="WP_095660543.1">
    <property type="nucleotide sequence ID" value="NZ_CP019688.1"/>
</dbReference>
<dbReference type="Pfam" id="PF00766">
    <property type="entry name" value="ETF_alpha"/>
    <property type="match status" value="1"/>
</dbReference>
<dbReference type="Proteomes" id="UP000217209">
    <property type="component" value="Chromosome"/>
</dbReference>
<proteinExistence type="inferred from homology"/>
<accession>A0A1Q2HYQ3</accession>
<feature type="domain" description="Electron transfer flavoprotein alpha/beta-subunit N-terminal" evidence="5">
    <location>
        <begin position="5"/>
        <end position="190"/>
    </location>
</feature>
<dbReference type="SMART" id="SM00893">
    <property type="entry name" value="ETF"/>
    <property type="match status" value="1"/>
</dbReference>
<feature type="binding site" evidence="4">
    <location>
        <begin position="230"/>
        <end position="231"/>
    </location>
    <ligand>
        <name>FAD</name>
        <dbReference type="ChEBI" id="CHEBI:57692"/>
    </ligand>
</feature>